<evidence type="ECO:0000313" key="1">
    <source>
        <dbReference type="EMBL" id="KAK8869963.1"/>
    </source>
</evidence>
<dbReference type="AlphaFoldDB" id="A0AAW0Z6Z6"/>
<name>A0AAW0Z6Z6_9TREE</name>
<proteinExistence type="predicted"/>
<organism evidence="1 2">
    <name type="scientific">Kwoniella newhampshirensis</name>
    <dbReference type="NCBI Taxonomy" id="1651941"/>
    <lineage>
        <taxon>Eukaryota</taxon>
        <taxon>Fungi</taxon>
        <taxon>Dikarya</taxon>
        <taxon>Basidiomycota</taxon>
        <taxon>Agaricomycotina</taxon>
        <taxon>Tremellomycetes</taxon>
        <taxon>Tremellales</taxon>
        <taxon>Cryptococcaceae</taxon>
        <taxon>Kwoniella</taxon>
    </lineage>
</organism>
<gene>
    <name evidence="1" type="ORF">IAR55_000533</name>
</gene>
<evidence type="ECO:0000313" key="2">
    <source>
        <dbReference type="Proteomes" id="UP001388673"/>
    </source>
</evidence>
<accession>A0AAW0Z6Z6</accession>
<dbReference type="Proteomes" id="UP001388673">
    <property type="component" value="Unassembled WGS sequence"/>
</dbReference>
<dbReference type="KEGG" id="kne:92177793"/>
<protein>
    <submittedName>
        <fullName evidence="1">Uncharacterized protein</fullName>
    </submittedName>
</protein>
<comment type="caution">
    <text evidence="1">The sequence shown here is derived from an EMBL/GenBank/DDBJ whole genome shotgun (WGS) entry which is preliminary data.</text>
</comment>
<sequence>MNLIRGFTTDPMHWRTYQLDGPLYPELEREMQRQASRAFATAQTPLGYSVSTSITSVNGVTRGSTQIQIGKGTPWTAAEMKELERRFVALV</sequence>
<keyword evidence="2" id="KW-1185">Reference proteome</keyword>
<reference evidence="1 2" key="1">
    <citation type="journal article" date="2024" name="bioRxiv">
        <title>Comparative genomics of Cryptococcus and Kwoniella reveals pathogenesis evolution and contrasting karyotype dynamics via intercentromeric recombination or chromosome fusion.</title>
        <authorList>
            <person name="Coelho M.A."/>
            <person name="David-Palma M."/>
            <person name="Shea T."/>
            <person name="Bowers K."/>
            <person name="McGinley-Smith S."/>
            <person name="Mohammad A.W."/>
            <person name="Gnirke A."/>
            <person name="Yurkov A.M."/>
            <person name="Nowrousian M."/>
            <person name="Sun S."/>
            <person name="Cuomo C.A."/>
            <person name="Heitman J."/>
        </authorList>
    </citation>
    <scope>NUCLEOTIDE SEQUENCE [LARGE SCALE GENOMIC DNA]</scope>
    <source>
        <strain evidence="1 2">CBS 13917</strain>
    </source>
</reference>
<dbReference type="GeneID" id="92177793"/>
<dbReference type="RefSeq" id="XP_066806209.1">
    <property type="nucleotide sequence ID" value="XM_066943667.1"/>
</dbReference>
<dbReference type="EMBL" id="JBCAWK010000001">
    <property type="protein sequence ID" value="KAK8869963.1"/>
    <property type="molecule type" value="Genomic_DNA"/>
</dbReference>